<dbReference type="EMBL" id="BK015346">
    <property type="protein sequence ID" value="DAE02431.1"/>
    <property type="molecule type" value="Genomic_DNA"/>
</dbReference>
<reference evidence="1" key="1">
    <citation type="journal article" date="2021" name="Proc. Natl. Acad. Sci. U.S.A.">
        <title>A Catalog of Tens of Thousands of Viruses from Human Metagenomes Reveals Hidden Associations with Chronic Diseases.</title>
        <authorList>
            <person name="Tisza M.J."/>
            <person name="Buck C.B."/>
        </authorList>
    </citation>
    <scope>NUCLEOTIDE SEQUENCE</scope>
    <source>
        <strain evidence="1">CtsUY14</strain>
    </source>
</reference>
<evidence type="ECO:0000313" key="1">
    <source>
        <dbReference type="EMBL" id="DAE02431.1"/>
    </source>
</evidence>
<dbReference type="InterPro" id="IPR008964">
    <property type="entry name" value="Invasin/intimin_cell_adhesion"/>
</dbReference>
<dbReference type="SUPFAM" id="SSF49373">
    <property type="entry name" value="Invasin/intimin cell-adhesion fragments"/>
    <property type="match status" value="1"/>
</dbReference>
<protein>
    <submittedName>
        <fullName evidence="1">Structural protein</fullName>
    </submittedName>
</protein>
<sequence length="343" mass="36547">MKKFLVSTADVYGYDSNDNLLFVGKTLLDSSIETTLSNTDVRAGKGNQLQYIYYHTAEMNITINEAQFSLAFLALNTGSSIETGANVWTEESVTVTKGVGSVTKGTPLALQTQTIYGWVTKEDETVERVKFNGVQFTLADTNYNGTVCVRYYTNDSAARKVTVYADMLPSVIRLVMVGTLASSDSTTNQIGTVQIEVPRASMTGAFTLSMKPDSVAQTPLSVRALSSTVNTGGCDGNRPIYATITEKINGAKWYDNVIALAIEGGDFTMTNGTSKQLQVYAIKNDGSAAFLAPVNGLTFASDTEATATVEGGLVVAKATGTATIKATITDMPEIDANVIVTVE</sequence>
<organism evidence="1">
    <name type="scientific">Siphoviridae sp. ctsUY14</name>
    <dbReference type="NCBI Taxonomy" id="2825693"/>
    <lineage>
        <taxon>Viruses</taxon>
        <taxon>Duplodnaviria</taxon>
        <taxon>Heunggongvirae</taxon>
        <taxon>Uroviricota</taxon>
        <taxon>Caudoviricetes</taxon>
    </lineage>
</organism>
<name>A0A8S5P5M5_9CAUD</name>
<dbReference type="Gene3D" id="2.60.40.1080">
    <property type="match status" value="1"/>
</dbReference>
<proteinExistence type="predicted"/>
<accession>A0A8S5P5M5</accession>